<keyword evidence="2" id="KW-1185">Reference proteome</keyword>
<organism evidence="1 2">
    <name type="scientific">Adhaeretor mobilis</name>
    <dbReference type="NCBI Taxonomy" id="1930276"/>
    <lineage>
        <taxon>Bacteria</taxon>
        <taxon>Pseudomonadati</taxon>
        <taxon>Planctomycetota</taxon>
        <taxon>Planctomycetia</taxon>
        <taxon>Pirellulales</taxon>
        <taxon>Lacipirellulaceae</taxon>
        <taxon>Adhaeretor</taxon>
    </lineage>
</organism>
<gene>
    <name evidence="1" type="ORF">HG15A2_44860</name>
</gene>
<name>A0A517N1Y2_9BACT</name>
<dbReference type="Proteomes" id="UP000319852">
    <property type="component" value="Chromosome"/>
</dbReference>
<protein>
    <submittedName>
        <fullName evidence="1">Uncharacterized protein</fullName>
    </submittedName>
</protein>
<dbReference type="EMBL" id="CP036263">
    <property type="protein sequence ID" value="QDT01144.1"/>
    <property type="molecule type" value="Genomic_DNA"/>
</dbReference>
<evidence type="ECO:0000313" key="2">
    <source>
        <dbReference type="Proteomes" id="UP000319852"/>
    </source>
</evidence>
<reference evidence="1 2" key="1">
    <citation type="submission" date="2019-02" db="EMBL/GenBank/DDBJ databases">
        <title>Deep-cultivation of Planctomycetes and their phenomic and genomic characterization uncovers novel biology.</title>
        <authorList>
            <person name="Wiegand S."/>
            <person name="Jogler M."/>
            <person name="Boedeker C."/>
            <person name="Pinto D."/>
            <person name="Vollmers J."/>
            <person name="Rivas-Marin E."/>
            <person name="Kohn T."/>
            <person name="Peeters S.H."/>
            <person name="Heuer A."/>
            <person name="Rast P."/>
            <person name="Oberbeckmann S."/>
            <person name="Bunk B."/>
            <person name="Jeske O."/>
            <person name="Meyerdierks A."/>
            <person name="Storesund J.E."/>
            <person name="Kallscheuer N."/>
            <person name="Luecker S."/>
            <person name="Lage O.M."/>
            <person name="Pohl T."/>
            <person name="Merkel B.J."/>
            <person name="Hornburger P."/>
            <person name="Mueller R.-W."/>
            <person name="Bruemmer F."/>
            <person name="Labrenz M."/>
            <person name="Spormann A.M."/>
            <person name="Op den Camp H."/>
            <person name="Overmann J."/>
            <person name="Amann R."/>
            <person name="Jetten M.S.M."/>
            <person name="Mascher T."/>
            <person name="Medema M.H."/>
            <person name="Devos D.P."/>
            <person name="Kaster A.-K."/>
            <person name="Ovreas L."/>
            <person name="Rohde M."/>
            <person name="Galperin M.Y."/>
            <person name="Jogler C."/>
        </authorList>
    </citation>
    <scope>NUCLEOTIDE SEQUENCE [LARGE SCALE GENOMIC DNA]</scope>
    <source>
        <strain evidence="1 2">HG15A2</strain>
    </source>
</reference>
<accession>A0A517N1Y2</accession>
<evidence type="ECO:0000313" key="1">
    <source>
        <dbReference type="EMBL" id="QDT01144.1"/>
    </source>
</evidence>
<sequence>MPIQHVKKVAREIRQRWTSEERLRRAHLADVMQARLMQLAGGKLAPAPVRVRL</sequence>
<dbReference type="RefSeq" id="WP_218932155.1">
    <property type="nucleotide sequence ID" value="NZ_CP036263.1"/>
</dbReference>
<proteinExistence type="predicted"/>
<dbReference type="AlphaFoldDB" id="A0A517N1Y2"/>
<dbReference type="KEGG" id="amob:HG15A2_44860"/>